<dbReference type="SUPFAM" id="SSF52540">
    <property type="entry name" value="P-loop containing nucleoside triphosphate hydrolases"/>
    <property type="match status" value="1"/>
</dbReference>
<feature type="domain" description="CobQ/CobB/MinD/ParA nucleotide binding" evidence="1">
    <location>
        <begin position="8"/>
        <end position="183"/>
    </location>
</feature>
<sequence>MILLVGGERDGSGKSCLAQNLAVQIRQSLNGDVLMVDCDPQGSTSDWAQLRNTAPQLSAMHCIQLAGKIRHDLLGLEDRFAYVIVDGGGHDKLALQAAMSVASLVAIPLRPKPGDLDSLHRLGDMLGICSMVNPRMVSAVILAQCPTAATQYKHIVSAKARVRACGLPVLDSVSFSRRIYDASEGRGAAVVETAPRSKAAAEIRAITHELLDLTARKPQNADS</sequence>
<dbReference type="EMBL" id="JAAXYH010000002">
    <property type="protein sequence ID" value="NMH64391.1"/>
    <property type="molecule type" value="Genomic_DNA"/>
</dbReference>
<dbReference type="InterPro" id="IPR027417">
    <property type="entry name" value="P-loop_NTPase"/>
</dbReference>
<name>A0A972FRH0_9GAMM</name>
<evidence type="ECO:0000313" key="2">
    <source>
        <dbReference type="EMBL" id="NMH64391.1"/>
    </source>
</evidence>
<dbReference type="Proteomes" id="UP000737113">
    <property type="component" value="Unassembled WGS sequence"/>
</dbReference>
<dbReference type="PANTHER" id="PTHR13696">
    <property type="entry name" value="P-LOOP CONTAINING NUCLEOSIDE TRIPHOSPHATE HYDROLASE"/>
    <property type="match status" value="1"/>
</dbReference>
<evidence type="ECO:0000313" key="3">
    <source>
        <dbReference type="Proteomes" id="UP000737113"/>
    </source>
</evidence>
<keyword evidence="3" id="KW-1185">Reference proteome</keyword>
<reference evidence="2" key="1">
    <citation type="submission" date="2020-04" db="EMBL/GenBank/DDBJ databases">
        <title>Description of Shewanella salipaludis sp. nov., isolated from a salt marsh.</title>
        <authorList>
            <person name="Park S."/>
            <person name="Yoon J.-H."/>
        </authorList>
    </citation>
    <scope>NUCLEOTIDE SEQUENCE</scope>
    <source>
        <strain evidence="2">SHSM-M6</strain>
    </source>
</reference>
<proteinExistence type="predicted"/>
<organism evidence="2 3">
    <name type="scientific">Shewanella salipaludis</name>
    <dbReference type="NCBI Taxonomy" id="2723052"/>
    <lineage>
        <taxon>Bacteria</taxon>
        <taxon>Pseudomonadati</taxon>
        <taxon>Pseudomonadota</taxon>
        <taxon>Gammaproteobacteria</taxon>
        <taxon>Alteromonadales</taxon>
        <taxon>Shewanellaceae</taxon>
        <taxon>Shewanella</taxon>
    </lineage>
</organism>
<dbReference type="Gene3D" id="3.40.50.300">
    <property type="entry name" value="P-loop containing nucleotide triphosphate hydrolases"/>
    <property type="match status" value="1"/>
</dbReference>
<dbReference type="PANTHER" id="PTHR13696:SF96">
    <property type="entry name" value="COBQ_COBB_MIND_PARA NUCLEOTIDE BINDING DOMAIN-CONTAINING PROTEIN"/>
    <property type="match status" value="1"/>
</dbReference>
<protein>
    <submittedName>
        <fullName evidence="2">Chromosome partitioning protein ParA</fullName>
    </submittedName>
</protein>
<dbReference type="CDD" id="cd02042">
    <property type="entry name" value="ParAB_family"/>
    <property type="match status" value="1"/>
</dbReference>
<dbReference type="PIRSF" id="PIRSF009320">
    <property type="entry name" value="Nuc_binding_HP_1000"/>
    <property type="match status" value="1"/>
</dbReference>
<dbReference type="InterPro" id="IPR002586">
    <property type="entry name" value="CobQ/CobB/MinD/ParA_Nub-bd_dom"/>
</dbReference>
<evidence type="ECO:0000259" key="1">
    <source>
        <dbReference type="Pfam" id="PF01656"/>
    </source>
</evidence>
<comment type="caution">
    <text evidence="2">The sequence shown here is derived from an EMBL/GenBank/DDBJ whole genome shotgun (WGS) entry which is preliminary data.</text>
</comment>
<dbReference type="InterPro" id="IPR050678">
    <property type="entry name" value="DNA_Partitioning_ATPase"/>
</dbReference>
<gene>
    <name evidence="2" type="ORF">HC757_04315</name>
</gene>
<dbReference type="Pfam" id="PF01656">
    <property type="entry name" value="CbiA"/>
    <property type="match status" value="1"/>
</dbReference>
<accession>A0A972FRH0</accession>
<dbReference type="AlphaFoldDB" id="A0A972FRH0"/>
<dbReference type="RefSeq" id="WP_169563331.1">
    <property type="nucleotide sequence ID" value="NZ_JAAXYH010000002.1"/>
</dbReference>